<evidence type="ECO:0000313" key="2">
    <source>
        <dbReference type="EMBL" id="MBB3859778.1"/>
    </source>
</evidence>
<keyword evidence="3" id="KW-1185">Reference proteome</keyword>
<dbReference type="PANTHER" id="PTHR43792">
    <property type="entry name" value="GNAT FAMILY, PUTATIVE (AFU_ORTHOLOGUE AFUA_3G00765)-RELATED-RELATED"/>
    <property type="match status" value="1"/>
</dbReference>
<name>A0A7W5ZTQ0_9SPHN</name>
<dbReference type="EMBL" id="JACICY010000002">
    <property type="protein sequence ID" value="MBB3859778.1"/>
    <property type="molecule type" value="Genomic_DNA"/>
</dbReference>
<comment type="caution">
    <text evidence="2">The sequence shown here is derived from an EMBL/GenBank/DDBJ whole genome shotgun (WGS) entry which is preliminary data.</text>
</comment>
<dbReference type="AlphaFoldDB" id="A0A7W5ZTQ0"/>
<dbReference type="GO" id="GO:0016747">
    <property type="term" value="F:acyltransferase activity, transferring groups other than amino-acyl groups"/>
    <property type="evidence" value="ECO:0007669"/>
    <property type="project" value="InterPro"/>
</dbReference>
<protein>
    <submittedName>
        <fullName evidence="2">RimJ/RimL family protein N-acetyltransferase</fullName>
    </submittedName>
</protein>
<dbReference type="RefSeq" id="WP_183612065.1">
    <property type="nucleotide sequence ID" value="NZ_JACICY010000002.1"/>
</dbReference>
<accession>A0A7W5ZTQ0</accession>
<keyword evidence="2" id="KW-0808">Transferase</keyword>
<dbReference type="SUPFAM" id="SSF55729">
    <property type="entry name" value="Acyl-CoA N-acyltransferases (Nat)"/>
    <property type="match status" value="1"/>
</dbReference>
<feature type="domain" description="N-acetyltransferase" evidence="1">
    <location>
        <begin position="23"/>
        <end position="178"/>
    </location>
</feature>
<dbReference type="PROSITE" id="PS51186">
    <property type="entry name" value="GNAT"/>
    <property type="match status" value="1"/>
</dbReference>
<dbReference type="InterPro" id="IPR016181">
    <property type="entry name" value="Acyl_CoA_acyltransferase"/>
</dbReference>
<sequence>MIKLPRIETERLILDVPDRDGYLLLRDLHADPEVHRYLGPPADDPTTDMFSRALHGAGSWLLYGYGMFMVWEKDSGAFVGQVGVFHTMRGFGKGMDDVPEAGWIVARQYWGRGYAFEAMRAALEWFEQSAGPQRITCMIEQGNDASFALAKRLGFVRYGEHVVEDDIILDLLERRVRP</sequence>
<reference evidence="2 3" key="1">
    <citation type="submission" date="2020-08" db="EMBL/GenBank/DDBJ databases">
        <title>Genomic Encyclopedia of Type Strains, Phase IV (KMG-IV): sequencing the most valuable type-strain genomes for metagenomic binning, comparative biology and taxonomic classification.</title>
        <authorList>
            <person name="Goeker M."/>
        </authorList>
    </citation>
    <scope>NUCLEOTIDE SEQUENCE [LARGE SCALE GENOMIC DNA]</scope>
    <source>
        <strain evidence="2 3">DSM 14552</strain>
    </source>
</reference>
<dbReference type="Pfam" id="PF13302">
    <property type="entry name" value="Acetyltransf_3"/>
    <property type="match status" value="1"/>
</dbReference>
<organism evidence="2 3">
    <name type="scientific">Novosphingobium hassiacum</name>
    <dbReference type="NCBI Taxonomy" id="173676"/>
    <lineage>
        <taxon>Bacteria</taxon>
        <taxon>Pseudomonadati</taxon>
        <taxon>Pseudomonadota</taxon>
        <taxon>Alphaproteobacteria</taxon>
        <taxon>Sphingomonadales</taxon>
        <taxon>Sphingomonadaceae</taxon>
        <taxon>Novosphingobium</taxon>
    </lineage>
</organism>
<evidence type="ECO:0000259" key="1">
    <source>
        <dbReference type="PROSITE" id="PS51186"/>
    </source>
</evidence>
<dbReference type="Gene3D" id="3.40.630.30">
    <property type="match status" value="1"/>
</dbReference>
<dbReference type="InterPro" id="IPR051531">
    <property type="entry name" value="N-acetyltransferase"/>
</dbReference>
<evidence type="ECO:0000313" key="3">
    <source>
        <dbReference type="Proteomes" id="UP000562395"/>
    </source>
</evidence>
<gene>
    <name evidence="2" type="ORF">GGQ88_001039</name>
</gene>
<dbReference type="InterPro" id="IPR000182">
    <property type="entry name" value="GNAT_dom"/>
</dbReference>
<proteinExistence type="predicted"/>
<dbReference type="Proteomes" id="UP000562395">
    <property type="component" value="Unassembled WGS sequence"/>
</dbReference>
<dbReference type="PANTHER" id="PTHR43792:SF16">
    <property type="entry name" value="N-ACETYLTRANSFERASE DOMAIN-CONTAINING PROTEIN"/>
    <property type="match status" value="1"/>
</dbReference>